<dbReference type="SUPFAM" id="SSF57850">
    <property type="entry name" value="RING/U-box"/>
    <property type="match status" value="2"/>
</dbReference>
<accession>A0A8H5FC00</accession>
<dbReference type="GO" id="GO:0016740">
    <property type="term" value="F:transferase activity"/>
    <property type="evidence" value="ECO:0007669"/>
    <property type="project" value="UniProtKB-KW"/>
</dbReference>
<organism evidence="10 11">
    <name type="scientific">Ephemerocybe angulata</name>
    <dbReference type="NCBI Taxonomy" id="980116"/>
    <lineage>
        <taxon>Eukaryota</taxon>
        <taxon>Fungi</taxon>
        <taxon>Dikarya</taxon>
        <taxon>Basidiomycota</taxon>
        <taxon>Agaricomycotina</taxon>
        <taxon>Agaricomycetes</taxon>
        <taxon>Agaricomycetidae</taxon>
        <taxon>Agaricales</taxon>
        <taxon>Agaricineae</taxon>
        <taxon>Psathyrellaceae</taxon>
        <taxon>Ephemerocybe</taxon>
    </lineage>
</organism>
<dbReference type="AlphaFoldDB" id="A0A8H5FC00"/>
<dbReference type="InterPro" id="IPR013083">
    <property type="entry name" value="Znf_RING/FYVE/PHD"/>
</dbReference>
<dbReference type="GO" id="GO:0008270">
    <property type="term" value="F:zinc ion binding"/>
    <property type="evidence" value="ECO:0007669"/>
    <property type="project" value="UniProtKB-KW"/>
</dbReference>
<sequence>MATNARQYPGEIECGCCFDSTPTDRIIRCPAAHPLCVTCLAAHTTTQLDKSATKISCIDVTTGCSVPFDPRALANFLPPDIVRRYEALAQQEALRAANIDDLAECPFCNYACIMEASVDADPLFRCQNHDGGCGIVSCRRCRERNHGKAPCQDRRTNVEEAMTAALIRLCPACKTSYIKIQGCNKMTCTKETCKATFCYICRQIVFAYDHFSNDGAGPSRDGAKCRLYDAQPLDEQHAQEVEAARVRAETAQAPIPGPSNAPPTPALRIQPNRGPTLTPRPYIPPENLPPVHLVPIEQLERDLQEARRQQYNARNRYESTLRKPWLAHWVDTRRFEMRGYNNALVTAHGRLDERLEHDAQMEAERAGVDLRTVRQREQARVRARLVEEGREREPQVEAQRAEHRVREREQAELEAQRGEAERPAREREQARAQAQWEERQEHNAQMEAQRYEDRRAREQEEAWARAEFEAMFFQPVAQPQRQPYARTHPWIRQVVSDRNVSFALRVVLGLSLSIFLHMLLPAPWGSGLLQSYILRVLR</sequence>
<dbReference type="SMART" id="SM00647">
    <property type="entry name" value="IBR"/>
    <property type="match status" value="2"/>
</dbReference>
<evidence type="ECO:0000259" key="9">
    <source>
        <dbReference type="PROSITE" id="PS51873"/>
    </source>
</evidence>
<dbReference type="InterPro" id="IPR047545">
    <property type="entry name" value="BRcat_RBR_RNF216"/>
</dbReference>
<keyword evidence="5" id="KW-0863">Zinc-finger</keyword>
<gene>
    <name evidence="10" type="ORF">D9611_013099</name>
</gene>
<dbReference type="PROSITE" id="PS51873">
    <property type="entry name" value="TRIAD"/>
    <property type="match status" value="1"/>
</dbReference>
<keyword evidence="2" id="KW-0808">Transferase</keyword>
<dbReference type="PANTHER" id="PTHR22770:SF47">
    <property type="entry name" value="E3 UBIQUITIN-PROTEIN LIGASE RNF216"/>
    <property type="match status" value="1"/>
</dbReference>
<evidence type="ECO:0000256" key="5">
    <source>
        <dbReference type="ARBA" id="ARBA00022771"/>
    </source>
</evidence>
<keyword evidence="6" id="KW-0833">Ubl conjugation pathway</keyword>
<protein>
    <recommendedName>
        <fullName evidence="9">RING-type domain-containing protein</fullName>
    </recommendedName>
</protein>
<evidence type="ECO:0000313" key="11">
    <source>
        <dbReference type="Proteomes" id="UP000541558"/>
    </source>
</evidence>
<comment type="caution">
    <text evidence="10">The sequence shown here is derived from an EMBL/GenBank/DDBJ whole genome shotgun (WGS) entry which is preliminary data.</text>
</comment>
<dbReference type="CDD" id="cd20339">
    <property type="entry name" value="BRcat_RBR_RNF216"/>
    <property type="match status" value="1"/>
</dbReference>
<evidence type="ECO:0000256" key="6">
    <source>
        <dbReference type="ARBA" id="ARBA00022786"/>
    </source>
</evidence>
<name>A0A8H5FC00_9AGAR</name>
<dbReference type="OrthoDB" id="10009520at2759"/>
<dbReference type="Pfam" id="PF26200">
    <property type="entry name" value="Rcat_RNF216"/>
    <property type="match status" value="1"/>
</dbReference>
<reference evidence="10 11" key="1">
    <citation type="journal article" date="2020" name="ISME J.">
        <title>Uncovering the hidden diversity of litter-decomposition mechanisms in mushroom-forming fungi.</title>
        <authorList>
            <person name="Floudas D."/>
            <person name="Bentzer J."/>
            <person name="Ahren D."/>
            <person name="Johansson T."/>
            <person name="Persson P."/>
            <person name="Tunlid A."/>
        </authorList>
    </citation>
    <scope>NUCLEOTIDE SEQUENCE [LARGE SCALE GENOMIC DNA]</scope>
    <source>
        <strain evidence="10 11">CBS 175.51</strain>
    </source>
</reference>
<dbReference type="InterPro" id="IPR047546">
    <property type="entry name" value="Rcat_RBR_RNF216"/>
</dbReference>
<evidence type="ECO:0000256" key="4">
    <source>
        <dbReference type="ARBA" id="ARBA00022737"/>
    </source>
</evidence>
<evidence type="ECO:0000256" key="7">
    <source>
        <dbReference type="ARBA" id="ARBA00022833"/>
    </source>
</evidence>
<evidence type="ECO:0000313" key="10">
    <source>
        <dbReference type="EMBL" id="KAF5331274.1"/>
    </source>
</evidence>
<keyword evidence="11" id="KW-1185">Reference proteome</keyword>
<dbReference type="InterPro" id="IPR051628">
    <property type="entry name" value="LUBAC_E3_Ligases"/>
</dbReference>
<dbReference type="Gene3D" id="3.30.40.10">
    <property type="entry name" value="Zinc/RING finger domain, C3HC4 (zinc finger)"/>
    <property type="match status" value="1"/>
</dbReference>
<dbReference type="InterPro" id="IPR044066">
    <property type="entry name" value="TRIAD_supradom"/>
</dbReference>
<dbReference type="PANTHER" id="PTHR22770">
    <property type="entry name" value="UBIQUITIN CONJUGATING ENZYME 7 INTERACTING PROTEIN-RELATED"/>
    <property type="match status" value="1"/>
</dbReference>
<dbReference type="Proteomes" id="UP000541558">
    <property type="component" value="Unassembled WGS sequence"/>
</dbReference>
<evidence type="ECO:0000256" key="2">
    <source>
        <dbReference type="ARBA" id="ARBA00022679"/>
    </source>
</evidence>
<dbReference type="EMBL" id="JAACJK010000115">
    <property type="protein sequence ID" value="KAF5331274.1"/>
    <property type="molecule type" value="Genomic_DNA"/>
</dbReference>
<feature type="region of interest" description="Disordered" evidence="8">
    <location>
        <begin position="252"/>
        <end position="289"/>
    </location>
</feature>
<comment type="pathway">
    <text evidence="1">Protein modification; protein ubiquitination.</text>
</comment>
<feature type="compositionally biased region" description="Pro residues" evidence="8">
    <location>
        <begin position="255"/>
        <end position="265"/>
    </location>
</feature>
<evidence type="ECO:0000256" key="3">
    <source>
        <dbReference type="ARBA" id="ARBA00022723"/>
    </source>
</evidence>
<dbReference type="Gene3D" id="1.20.120.1750">
    <property type="match status" value="1"/>
</dbReference>
<keyword evidence="3" id="KW-0479">Metal-binding</keyword>
<keyword evidence="4" id="KW-0677">Repeat</keyword>
<feature type="domain" description="RING-type" evidence="9">
    <location>
        <begin position="10"/>
        <end position="222"/>
    </location>
</feature>
<keyword evidence="7" id="KW-0862">Zinc</keyword>
<proteinExistence type="predicted"/>
<evidence type="ECO:0000256" key="1">
    <source>
        <dbReference type="ARBA" id="ARBA00004906"/>
    </source>
</evidence>
<evidence type="ECO:0000256" key="8">
    <source>
        <dbReference type="SAM" id="MobiDB-lite"/>
    </source>
</evidence>
<dbReference type="InterPro" id="IPR002867">
    <property type="entry name" value="IBR_dom"/>
</dbReference>
<feature type="region of interest" description="Disordered" evidence="8">
    <location>
        <begin position="388"/>
        <end position="450"/>
    </location>
</feature>
<dbReference type="CDD" id="cd20353">
    <property type="entry name" value="Rcat_RBR_RNF216"/>
    <property type="match status" value="1"/>
</dbReference>